<gene>
    <name evidence="5" type="primary">tsf</name>
    <name evidence="7" type="ORF">SOIL9_12250</name>
</gene>
<dbReference type="InterPro" id="IPR036402">
    <property type="entry name" value="EF-Ts_dimer_sf"/>
</dbReference>
<evidence type="ECO:0000256" key="5">
    <source>
        <dbReference type="HAMAP-Rule" id="MF_00050"/>
    </source>
</evidence>
<dbReference type="InterPro" id="IPR001816">
    <property type="entry name" value="Transl_elong_EFTs/EF1B"/>
</dbReference>
<dbReference type="PANTHER" id="PTHR11741:SF0">
    <property type="entry name" value="ELONGATION FACTOR TS, MITOCHONDRIAL"/>
    <property type="match status" value="1"/>
</dbReference>
<sequence>MPAVTPLMVKQLRDRTDQPMGLCKQALDENGGEMEKAIDWLRERSKGVTAKREGNETAEGRVGAFVDNAAKVAAIVEMRCESAPSAKSDQFIALANDLAKAAAASKAADAPALLVEPLGGTGTVQDRINDVVGVIREKMVLHRFQRLEGGVYGAYVHHDGTVGVLIECKGGAANDELLRDVAAHIAALNPPYAITTDVPSDVVEKEKGLVKADMDADPKNNGKPANILEKIAEGKLRTRLSEIVLSEQPMANAGKYPNTSVGAALKKAGLEPVRFVRFKVGAVAL</sequence>
<dbReference type="InterPro" id="IPR014039">
    <property type="entry name" value="Transl_elong_EFTs/EF1B_dimer"/>
</dbReference>
<evidence type="ECO:0000259" key="6">
    <source>
        <dbReference type="Pfam" id="PF00889"/>
    </source>
</evidence>
<name>A0A6P2D5S4_9BACT</name>
<comment type="caution">
    <text evidence="5">Lacks conserved residue(s) required for the propagation of feature annotation.</text>
</comment>
<proteinExistence type="inferred from homology"/>
<dbReference type="InterPro" id="IPR009060">
    <property type="entry name" value="UBA-like_sf"/>
</dbReference>
<dbReference type="CDD" id="cd14275">
    <property type="entry name" value="UBA_EF-Ts"/>
    <property type="match status" value="1"/>
</dbReference>
<dbReference type="AlphaFoldDB" id="A0A6P2D5S4"/>
<keyword evidence="4 5" id="KW-0648">Protein biosynthesis</keyword>
<organism evidence="7 8">
    <name type="scientific">Gemmata massiliana</name>
    <dbReference type="NCBI Taxonomy" id="1210884"/>
    <lineage>
        <taxon>Bacteria</taxon>
        <taxon>Pseudomonadati</taxon>
        <taxon>Planctomycetota</taxon>
        <taxon>Planctomycetia</taxon>
        <taxon>Gemmatales</taxon>
        <taxon>Gemmataceae</taxon>
        <taxon>Gemmata</taxon>
    </lineage>
</organism>
<keyword evidence="5" id="KW-0963">Cytoplasm</keyword>
<evidence type="ECO:0000256" key="1">
    <source>
        <dbReference type="ARBA" id="ARBA00005532"/>
    </source>
</evidence>
<dbReference type="Proteomes" id="UP000464178">
    <property type="component" value="Chromosome"/>
</dbReference>
<evidence type="ECO:0000256" key="2">
    <source>
        <dbReference type="ARBA" id="ARBA00016956"/>
    </source>
</evidence>
<dbReference type="Pfam" id="PF00889">
    <property type="entry name" value="EF_TS"/>
    <property type="match status" value="1"/>
</dbReference>
<dbReference type="FunFam" id="1.10.8.10:FF:000001">
    <property type="entry name" value="Elongation factor Ts"/>
    <property type="match status" value="1"/>
</dbReference>
<dbReference type="PANTHER" id="PTHR11741">
    <property type="entry name" value="ELONGATION FACTOR TS"/>
    <property type="match status" value="1"/>
</dbReference>
<evidence type="ECO:0000256" key="3">
    <source>
        <dbReference type="ARBA" id="ARBA00022768"/>
    </source>
</evidence>
<reference evidence="7 8" key="1">
    <citation type="submission" date="2019-05" db="EMBL/GenBank/DDBJ databases">
        <authorList>
            <consortium name="Science for Life Laboratories"/>
        </authorList>
    </citation>
    <scope>NUCLEOTIDE SEQUENCE [LARGE SCALE GENOMIC DNA]</scope>
    <source>
        <strain evidence="7">Soil9</strain>
    </source>
</reference>
<comment type="similarity">
    <text evidence="1 5">Belongs to the EF-Ts family.</text>
</comment>
<keyword evidence="8" id="KW-1185">Reference proteome</keyword>
<dbReference type="GO" id="GO:0005737">
    <property type="term" value="C:cytoplasm"/>
    <property type="evidence" value="ECO:0007669"/>
    <property type="project" value="UniProtKB-SubCell"/>
</dbReference>
<dbReference type="NCBIfam" id="TIGR00116">
    <property type="entry name" value="tsf"/>
    <property type="match status" value="1"/>
</dbReference>
<dbReference type="Gene3D" id="3.30.479.20">
    <property type="entry name" value="Elongation factor Ts, dimerisation domain"/>
    <property type="match status" value="2"/>
</dbReference>
<feature type="domain" description="Translation elongation factor EFTs/EF1B dimerisation" evidence="6">
    <location>
        <begin position="73"/>
        <end position="281"/>
    </location>
</feature>
<accession>A0A6P2D5S4</accession>
<protein>
    <recommendedName>
        <fullName evidence="2 5">Elongation factor Ts</fullName>
        <shortName evidence="5">EF-Ts</shortName>
    </recommendedName>
</protein>
<dbReference type="EMBL" id="LR593886">
    <property type="protein sequence ID" value="VTR96489.1"/>
    <property type="molecule type" value="Genomic_DNA"/>
</dbReference>
<comment type="subcellular location">
    <subcellularLocation>
        <location evidence="5">Cytoplasm</location>
    </subcellularLocation>
</comment>
<dbReference type="GO" id="GO:0003746">
    <property type="term" value="F:translation elongation factor activity"/>
    <property type="evidence" value="ECO:0007669"/>
    <property type="project" value="UniProtKB-UniRule"/>
</dbReference>
<keyword evidence="3 5" id="KW-0251">Elongation factor</keyword>
<evidence type="ECO:0000256" key="4">
    <source>
        <dbReference type="ARBA" id="ARBA00022917"/>
    </source>
</evidence>
<evidence type="ECO:0000313" key="7">
    <source>
        <dbReference type="EMBL" id="VTR96489.1"/>
    </source>
</evidence>
<dbReference type="SUPFAM" id="SSF46934">
    <property type="entry name" value="UBA-like"/>
    <property type="match status" value="1"/>
</dbReference>
<dbReference type="HAMAP" id="MF_00050">
    <property type="entry name" value="EF_Ts"/>
    <property type="match status" value="1"/>
</dbReference>
<dbReference type="SUPFAM" id="SSF54713">
    <property type="entry name" value="Elongation factor Ts (EF-Ts), dimerisation domain"/>
    <property type="match status" value="2"/>
</dbReference>
<dbReference type="KEGG" id="gms:SOIL9_12250"/>
<dbReference type="Gene3D" id="1.10.286.20">
    <property type="match status" value="1"/>
</dbReference>
<evidence type="ECO:0000313" key="8">
    <source>
        <dbReference type="Proteomes" id="UP000464178"/>
    </source>
</evidence>
<dbReference type="Gene3D" id="1.10.8.10">
    <property type="entry name" value="DNA helicase RuvA subunit, C-terminal domain"/>
    <property type="match status" value="1"/>
</dbReference>
<dbReference type="RefSeq" id="WP_162670769.1">
    <property type="nucleotide sequence ID" value="NZ_LR593886.1"/>
</dbReference>
<comment type="function">
    <text evidence="5">Associates with the EF-Tu.GDP complex and induces the exchange of GDP to GTP. It remains bound to the aminoacyl-tRNA.EF-Tu.GTP complex up to the GTP hydrolysis stage on the ribosome.</text>
</comment>